<evidence type="ECO:0000256" key="1">
    <source>
        <dbReference type="ARBA" id="ARBA00009437"/>
    </source>
</evidence>
<dbReference type="EMBL" id="CP002299">
    <property type="protein sequence ID" value="ADP78524.1"/>
    <property type="molecule type" value="Genomic_DNA"/>
</dbReference>
<evidence type="ECO:0000256" key="2">
    <source>
        <dbReference type="ARBA" id="ARBA00023015"/>
    </source>
</evidence>
<dbReference type="PANTHER" id="PTHR30346:SF28">
    <property type="entry name" value="HTH-TYPE TRANSCRIPTIONAL REGULATOR CYNR"/>
    <property type="match status" value="1"/>
</dbReference>
<evidence type="ECO:0000259" key="5">
    <source>
        <dbReference type="PROSITE" id="PS50931"/>
    </source>
</evidence>
<dbReference type="PANTHER" id="PTHR30346">
    <property type="entry name" value="TRANSCRIPTIONAL DUAL REGULATOR HCAR-RELATED"/>
    <property type="match status" value="1"/>
</dbReference>
<dbReference type="Proteomes" id="UP000002484">
    <property type="component" value="Chromosome"/>
</dbReference>
<dbReference type="SUPFAM" id="SSF46785">
    <property type="entry name" value="Winged helix' DNA-binding domain"/>
    <property type="match status" value="1"/>
</dbReference>
<dbReference type="STRING" id="298654.FraEuI1c_0441"/>
<organism evidence="6 7">
    <name type="scientific">Pseudofrankia inefficax (strain DSM 45817 / CECT 9037 / DDB 130130 / EuI1c)</name>
    <name type="common">Frankia inefficax</name>
    <dbReference type="NCBI Taxonomy" id="298654"/>
    <lineage>
        <taxon>Bacteria</taxon>
        <taxon>Bacillati</taxon>
        <taxon>Actinomycetota</taxon>
        <taxon>Actinomycetes</taxon>
        <taxon>Frankiales</taxon>
        <taxon>Frankiaceae</taxon>
        <taxon>Pseudofrankia</taxon>
    </lineage>
</organism>
<dbReference type="InParanoid" id="E3J9W2"/>
<dbReference type="RefSeq" id="WP_013421646.1">
    <property type="nucleotide sequence ID" value="NC_014666.1"/>
</dbReference>
<protein>
    <submittedName>
        <fullName evidence="6">Transcriptional regulator, LysR family</fullName>
    </submittedName>
</protein>
<dbReference type="eggNOG" id="COG0583">
    <property type="taxonomic scope" value="Bacteria"/>
</dbReference>
<evidence type="ECO:0000313" key="6">
    <source>
        <dbReference type="EMBL" id="ADP78524.1"/>
    </source>
</evidence>
<keyword evidence="7" id="KW-1185">Reference proteome</keyword>
<dbReference type="KEGG" id="fri:FraEuI1c_0441"/>
<dbReference type="AlphaFoldDB" id="E3J9W2"/>
<proteinExistence type="inferred from homology"/>
<keyword evidence="4" id="KW-0804">Transcription</keyword>
<evidence type="ECO:0000313" key="7">
    <source>
        <dbReference type="Proteomes" id="UP000002484"/>
    </source>
</evidence>
<dbReference type="Gene3D" id="3.40.190.10">
    <property type="entry name" value="Periplasmic binding protein-like II"/>
    <property type="match status" value="2"/>
</dbReference>
<accession>E3J9W2</accession>
<reference evidence="6 7" key="1">
    <citation type="submission" date="2010-10" db="EMBL/GenBank/DDBJ databases">
        <title>Complete sequence of Frankia sp. EuI1c.</title>
        <authorList>
            <consortium name="US DOE Joint Genome Institute"/>
            <person name="Lucas S."/>
            <person name="Copeland A."/>
            <person name="Lapidus A."/>
            <person name="Cheng J.-F."/>
            <person name="Bruce D."/>
            <person name="Goodwin L."/>
            <person name="Pitluck S."/>
            <person name="Chertkov O."/>
            <person name="Detter J.C."/>
            <person name="Han C."/>
            <person name="Tapia R."/>
            <person name="Land M."/>
            <person name="Hauser L."/>
            <person name="Jeffries C."/>
            <person name="Kyrpides N."/>
            <person name="Ivanova N."/>
            <person name="Mikhailova N."/>
            <person name="Beauchemin N."/>
            <person name="Sen A."/>
            <person name="Sur S.A."/>
            <person name="Gtari M."/>
            <person name="Wall L."/>
            <person name="Tisa L."/>
            <person name="Woyke T."/>
        </authorList>
    </citation>
    <scope>NUCLEOTIDE SEQUENCE [LARGE SCALE GENOMIC DNA]</scope>
    <source>
        <strain evidence="7">DSM 45817 / CECT 9037 / EuI1c</strain>
    </source>
</reference>
<dbReference type="CDD" id="cd08414">
    <property type="entry name" value="PBP2_LTTR_aromatics_like"/>
    <property type="match status" value="1"/>
</dbReference>
<keyword evidence="3" id="KW-0238">DNA-binding</keyword>
<dbReference type="InterPro" id="IPR036388">
    <property type="entry name" value="WH-like_DNA-bd_sf"/>
</dbReference>
<evidence type="ECO:0000256" key="3">
    <source>
        <dbReference type="ARBA" id="ARBA00023125"/>
    </source>
</evidence>
<dbReference type="FunFam" id="1.10.10.10:FF:000001">
    <property type="entry name" value="LysR family transcriptional regulator"/>
    <property type="match status" value="1"/>
</dbReference>
<dbReference type="Pfam" id="PF03466">
    <property type="entry name" value="LysR_substrate"/>
    <property type="match status" value="1"/>
</dbReference>
<dbReference type="InterPro" id="IPR005119">
    <property type="entry name" value="LysR_subst-bd"/>
</dbReference>
<dbReference type="GO" id="GO:0003677">
    <property type="term" value="F:DNA binding"/>
    <property type="evidence" value="ECO:0007669"/>
    <property type="project" value="UniProtKB-KW"/>
</dbReference>
<gene>
    <name evidence="6" type="ordered locus">FraEuI1c_0441</name>
</gene>
<dbReference type="GO" id="GO:0032993">
    <property type="term" value="C:protein-DNA complex"/>
    <property type="evidence" value="ECO:0007669"/>
    <property type="project" value="TreeGrafter"/>
</dbReference>
<sequence length="317" mass="34032">MESRFELRYLAAFLAIAEELHFGRAAARLHMGQPSLSQQLQRLERSVGVELVQRAPHQVKLTPAGRVFELEARRLLDQADRAVRVTREAASGRTGSISIGFNFPAGQRILEPTLRRLNADYPRISTQLWEARSGPQLTALADGKLDVALAFAGPLAAALRSRRLLTVPLVAVVGGRHPWVNRGQVAFRELAEQRCVLFRRHESPAMHDAILAAADLSGIRLTIADEVDDSGATGLVVTTRDLVGFASTARGAALPTPGMAAVRLVDPVPTVGVYAVWRPDPQPVVGAFLRSLDGAGPFSEQAQAAAPGSASPGMRPV</sequence>
<dbReference type="InterPro" id="IPR000847">
    <property type="entry name" value="LysR_HTH_N"/>
</dbReference>
<evidence type="ECO:0000256" key="4">
    <source>
        <dbReference type="ARBA" id="ARBA00023163"/>
    </source>
</evidence>
<name>E3J9W2_PSEI1</name>
<feature type="domain" description="HTH lysR-type" evidence="5">
    <location>
        <begin position="5"/>
        <end position="62"/>
    </location>
</feature>
<dbReference type="Pfam" id="PF00126">
    <property type="entry name" value="HTH_1"/>
    <property type="match status" value="1"/>
</dbReference>
<dbReference type="GO" id="GO:0003700">
    <property type="term" value="F:DNA-binding transcription factor activity"/>
    <property type="evidence" value="ECO:0007669"/>
    <property type="project" value="InterPro"/>
</dbReference>
<keyword evidence="2" id="KW-0805">Transcription regulation</keyword>
<dbReference type="PRINTS" id="PR00039">
    <property type="entry name" value="HTHLYSR"/>
</dbReference>
<dbReference type="PROSITE" id="PS50931">
    <property type="entry name" value="HTH_LYSR"/>
    <property type="match status" value="1"/>
</dbReference>
<dbReference type="InterPro" id="IPR036390">
    <property type="entry name" value="WH_DNA-bd_sf"/>
</dbReference>
<dbReference type="Gene3D" id="1.10.10.10">
    <property type="entry name" value="Winged helix-like DNA-binding domain superfamily/Winged helix DNA-binding domain"/>
    <property type="match status" value="1"/>
</dbReference>
<dbReference type="SUPFAM" id="SSF53850">
    <property type="entry name" value="Periplasmic binding protein-like II"/>
    <property type="match status" value="1"/>
</dbReference>
<dbReference type="OrthoDB" id="3461417at2"/>
<comment type="similarity">
    <text evidence="1">Belongs to the LysR transcriptional regulatory family.</text>
</comment>
<dbReference type="HOGENOM" id="CLU_039613_6_4_11"/>